<name>A0A9N9EXW8_9GLOM</name>
<evidence type="ECO:0000256" key="2">
    <source>
        <dbReference type="SAM" id="MobiDB-lite"/>
    </source>
</evidence>
<dbReference type="OrthoDB" id="2377911at2759"/>
<dbReference type="GO" id="GO:0006310">
    <property type="term" value="P:DNA recombination"/>
    <property type="evidence" value="ECO:0007669"/>
    <property type="project" value="InterPro"/>
</dbReference>
<feature type="compositionally biased region" description="Polar residues" evidence="2">
    <location>
        <begin position="366"/>
        <end position="382"/>
    </location>
</feature>
<feature type="region of interest" description="Disordered" evidence="2">
    <location>
        <begin position="251"/>
        <end position="319"/>
    </location>
</feature>
<dbReference type="GO" id="GO:0010165">
    <property type="term" value="P:response to X-ray"/>
    <property type="evidence" value="ECO:0007669"/>
    <property type="project" value="TreeGrafter"/>
</dbReference>
<organism evidence="3 4">
    <name type="scientific">Acaulospora morrowiae</name>
    <dbReference type="NCBI Taxonomy" id="94023"/>
    <lineage>
        <taxon>Eukaryota</taxon>
        <taxon>Fungi</taxon>
        <taxon>Fungi incertae sedis</taxon>
        <taxon>Mucoromycota</taxon>
        <taxon>Glomeromycotina</taxon>
        <taxon>Glomeromycetes</taxon>
        <taxon>Diversisporales</taxon>
        <taxon>Acaulosporaceae</taxon>
        <taxon>Acaulospora</taxon>
    </lineage>
</organism>
<comment type="caution">
    <text evidence="3">The sequence shown here is derived from an EMBL/GenBank/DDBJ whole genome shotgun (WGS) entry which is preliminary data.</text>
</comment>
<protein>
    <submittedName>
        <fullName evidence="3">12256_t:CDS:1</fullName>
    </submittedName>
</protein>
<dbReference type="Proteomes" id="UP000789342">
    <property type="component" value="Unassembled WGS sequence"/>
</dbReference>
<feature type="coiled-coil region" evidence="1">
    <location>
        <begin position="169"/>
        <end position="196"/>
    </location>
</feature>
<feature type="region of interest" description="Disordered" evidence="2">
    <location>
        <begin position="366"/>
        <end position="388"/>
    </location>
</feature>
<dbReference type="InterPro" id="IPR014751">
    <property type="entry name" value="XRCC4-like_C"/>
</dbReference>
<sequence length="388" mass="44682">MTNLLRKSNFHFRLAFKEDNQDKIFYVKNSWRIDALQNLSFPDDKVICELEVTDCKEFWTRSVTIVDLKRSKPENIHDISKYCGATYAALSGLEEYENHKLTCRITNTENHVRILWRWSMENAAATALTLKFTLGSLLLTPVSYFETHKMWREWMDFFIMERQRLTIASTALETRVSDLENVRDRMQERIELMIAEKINHESILMDKFKKVLNTKKKKIKNLMSALNATGAIISSQAEQSKVLSEEVPMEECDESHDELMIDSSTNRKSKNTSRGRPPNSKLASDSSVRTLKKLKLDDNNITKSKKDTETSNKQQGAESVLTKTFRGQIMKSRRMGRKKANTTVNNDALNSLNEILVGANDTNINTFEDNSQENSDQDNTADNLLDEL</sequence>
<dbReference type="SUPFAM" id="SSF58022">
    <property type="entry name" value="XRCC4, C-terminal oligomerization domain"/>
    <property type="match status" value="1"/>
</dbReference>
<gene>
    <name evidence="3" type="ORF">AMORRO_LOCUS3110</name>
</gene>
<proteinExistence type="predicted"/>
<dbReference type="EMBL" id="CAJVPV010001456">
    <property type="protein sequence ID" value="CAG8497983.1"/>
    <property type="molecule type" value="Genomic_DNA"/>
</dbReference>
<evidence type="ECO:0000256" key="1">
    <source>
        <dbReference type="SAM" id="Coils"/>
    </source>
</evidence>
<dbReference type="InterPro" id="IPR010585">
    <property type="entry name" value="DNA_repair_prot_XRCC4"/>
</dbReference>
<reference evidence="3" key="1">
    <citation type="submission" date="2021-06" db="EMBL/GenBank/DDBJ databases">
        <authorList>
            <person name="Kallberg Y."/>
            <person name="Tangrot J."/>
            <person name="Rosling A."/>
        </authorList>
    </citation>
    <scope>NUCLEOTIDE SEQUENCE</scope>
    <source>
        <strain evidence="3">CL551</strain>
    </source>
</reference>
<dbReference type="GO" id="GO:0032807">
    <property type="term" value="C:DNA ligase IV complex"/>
    <property type="evidence" value="ECO:0007669"/>
    <property type="project" value="TreeGrafter"/>
</dbReference>
<evidence type="ECO:0000313" key="3">
    <source>
        <dbReference type="EMBL" id="CAG8497983.1"/>
    </source>
</evidence>
<feature type="compositionally biased region" description="Basic and acidic residues" evidence="2">
    <location>
        <begin position="294"/>
        <end position="310"/>
    </location>
</feature>
<dbReference type="GO" id="GO:0003677">
    <property type="term" value="F:DNA binding"/>
    <property type="evidence" value="ECO:0007669"/>
    <property type="project" value="InterPro"/>
</dbReference>
<dbReference type="AlphaFoldDB" id="A0A9N9EXW8"/>
<dbReference type="PANTHER" id="PTHR28559">
    <property type="entry name" value="DNA REPAIR PROTEIN XRCC4"/>
    <property type="match status" value="1"/>
</dbReference>
<keyword evidence="4" id="KW-1185">Reference proteome</keyword>
<dbReference type="PANTHER" id="PTHR28559:SF1">
    <property type="entry name" value="DNA REPAIR PROTEIN XRCC4"/>
    <property type="match status" value="1"/>
</dbReference>
<dbReference type="Gene3D" id="1.20.5.370">
    <property type="match status" value="1"/>
</dbReference>
<dbReference type="GO" id="GO:0006303">
    <property type="term" value="P:double-strand break repair via nonhomologous end joining"/>
    <property type="evidence" value="ECO:0007669"/>
    <property type="project" value="TreeGrafter"/>
</dbReference>
<accession>A0A9N9EXW8</accession>
<keyword evidence="1" id="KW-0175">Coiled coil</keyword>
<dbReference type="GO" id="GO:0005958">
    <property type="term" value="C:DNA-dependent protein kinase-DNA ligase 4 complex"/>
    <property type="evidence" value="ECO:0007669"/>
    <property type="project" value="TreeGrafter"/>
</dbReference>
<evidence type="ECO:0000313" key="4">
    <source>
        <dbReference type="Proteomes" id="UP000789342"/>
    </source>
</evidence>